<keyword evidence="4 7" id="KW-0812">Transmembrane</keyword>
<feature type="transmembrane region" description="Helical" evidence="7">
    <location>
        <begin position="227"/>
        <end position="253"/>
    </location>
</feature>
<dbReference type="SUPFAM" id="SSF161098">
    <property type="entry name" value="MetI-like"/>
    <property type="match status" value="1"/>
</dbReference>
<dbReference type="Proteomes" id="UP000321337">
    <property type="component" value="Unassembled WGS sequence"/>
</dbReference>
<dbReference type="PANTHER" id="PTHR30151">
    <property type="entry name" value="ALKANE SULFONATE ABC TRANSPORTER-RELATED, MEMBRANE SUBUNIT"/>
    <property type="match status" value="1"/>
</dbReference>
<dbReference type="InterPro" id="IPR035906">
    <property type="entry name" value="MetI-like_sf"/>
</dbReference>
<comment type="similarity">
    <text evidence="7">Belongs to the binding-protein-dependent transport system permease family.</text>
</comment>
<evidence type="ECO:0000256" key="6">
    <source>
        <dbReference type="ARBA" id="ARBA00023136"/>
    </source>
</evidence>
<feature type="transmembrane region" description="Helical" evidence="7">
    <location>
        <begin position="12"/>
        <end position="34"/>
    </location>
</feature>
<keyword evidence="10" id="KW-1185">Reference proteome</keyword>
<evidence type="ECO:0000256" key="2">
    <source>
        <dbReference type="ARBA" id="ARBA00022448"/>
    </source>
</evidence>
<sequence length="269" mass="29998">MKALWWKSRKFWLMWAGYAGAIAIWYASVKWLPIDSFNRLPDPWAVAREWFSPHPAFGVSVFTPIYYVHIFYSVYRATAAFFLAVLLGVPLGILMGWSRTFDMYASALVGLLRPIPPLAWIPLAILIFPGIEIAVIYVTFLVAFFATTMNTYVGVKSIDPDYFRAAASLGSKPRDVLRHVIIPGALPNIFTGLQIAMGAAWFSLAAGEMIAAQYGLGFMIFESYNLIQFPTIVIGMATLGIAGFISSTLIRVVGNRLMRWRVQSFGMKG</sequence>
<name>A0A512LC53_9PROT</name>
<feature type="transmembrane region" description="Helical" evidence="7">
    <location>
        <begin position="54"/>
        <end position="72"/>
    </location>
</feature>
<dbReference type="RefSeq" id="WP_223264648.1">
    <property type="nucleotide sequence ID" value="NZ_AP021884.1"/>
</dbReference>
<keyword evidence="5 7" id="KW-1133">Transmembrane helix</keyword>
<dbReference type="Gene3D" id="1.10.3720.10">
    <property type="entry name" value="MetI-like"/>
    <property type="match status" value="1"/>
</dbReference>
<comment type="subcellular location">
    <subcellularLocation>
        <location evidence="1 7">Cell membrane</location>
        <topology evidence="1 7">Multi-pass membrane protein</topology>
    </subcellularLocation>
</comment>
<dbReference type="GO" id="GO:0005886">
    <property type="term" value="C:plasma membrane"/>
    <property type="evidence" value="ECO:0007669"/>
    <property type="project" value="UniProtKB-SubCell"/>
</dbReference>
<reference evidence="9 10" key="1">
    <citation type="submission" date="2019-07" db="EMBL/GenBank/DDBJ databases">
        <title>Whole genome shotgun sequence of Thiobacillus plumbophilus NBRC 107929.</title>
        <authorList>
            <person name="Hosoyama A."/>
            <person name="Uohara A."/>
            <person name="Ohji S."/>
            <person name="Ichikawa N."/>
        </authorList>
    </citation>
    <scope>NUCLEOTIDE SEQUENCE [LARGE SCALE GENOMIC DNA]</scope>
    <source>
        <strain evidence="9 10">NBRC 107929</strain>
    </source>
</reference>
<dbReference type="EMBL" id="BKAD01000045">
    <property type="protein sequence ID" value="GEP32063.1"/>
    <property type="molecule type" value="Genomic_DNA"/>
</dbReference>
<evidence type="ECO:0000259" key="8">
    <source>
        <dbReference type="PROSITE" id="PS50928"/>
    </source>
</evidence>
<dbReference type="InterPro" id="IPR000515">
    <property type="entry name" value="MetI-like"/>
</dbReference>
<feature type="transmembrane region" description="Helical" evidence="7">
    <location>
        <begin position="79"/>
        <end position="98"/>
    </location>
</feature>
<feature type="transmembrane region" description="Helical" evidence="7">
    <location>
        <begin position="199"/>
        <end position="221"/>
    </location>
</feature>
<protein>
    <submittedName>
        <fullName evidence="9">ABC transporter permease</fullName>
    </submittedName>
</protein>
<dbReference type="AlphaFoldDB" id="A0A512LC53"/>
<dbReference type="PROSITE" id="PS50928">
    <property type="entry name" value="ABC_TM1"/>
    <property type="match status" value="1"/>
</dbReference>
<organism evidence="9 10">
    <name type="scientific">Sulfuriferula plumbiphila</name>
    <dbReference type="NCBI Taxonomy" id="171865"/>
    <lineage>
        <taxon>Bacteria</taxon>
        <taxon>Pseudomonadati</taxon>
        <taxon>Pseudomonadota</taxon>
        <taxon>Betaproteobacteria</taxon>
        <taxon>Nitrosomonadales</taxon>
        <taxon>Sulfuricellaceae</taxon>
        <taxon>Sulfuriferula</taxon>
    </lineage>
</organism>
<evidence type="ECO:0000256" key="7">
    <source>
        <dbReference type="RuleBase" id="RU363032"/>
    </source>
</evidence>
<gene>
    <name evidence="9" type="primary">nrtB_2</name>
    <name evidence="9" type="ORF">TPL01_32010</name>
</gene>
<comment type="caution">
    <text evidence="9">The sequence shown here is derived from an EMBL/GenBank/DDBJ whole genome shotgun (WGS) entry which is preliminary data.</text>
</comment>
<accession>A0A512LC53</accession>
<keyword evidence="2 7" id="KW-0813">Transport</keyword>
<evidence type="ECO:0000256" key="1">
    <source>
        <dbReference type="ARBA" id="ARBA00004651"/>
    </source>
</evidence>
<evidence type="ECO:0000313" key="9">
    <source>
        <dbReference type="EMBL" id="GEP32063.1"/>
    </source>
</evidence>
<dbReference type="Pfam" id="PF00528">
    <property type="entry name" value="BPD_transp_1"/>
    <property type="match status" value="1"/>
</dbReference>
<evidence type="ECO:0000256" key="3">
    <source>
        <dbReference type="ARBA" id="ARBA00022475"/>
    </source>
</evidence>
<evidence type="ECO:0000256" key="4">
    <source>
        <dbReference type="ARBA" id="ARBA00022692"/>
    </source>
</evidence>
<dbReference type="PANTHER" id="PTHR30151:SF0">
    <property type="entry name" value="ABC TRANSPORTER PERMEASE PROTEIN MJ0413-RELATED"/>
    <property type="match status" value="1"/>
</dbReference>
<dbReference type="GO" id="GO:0055085">
    <property type="term" value="P:transmembrane transport"/>
    <property type="evidence" value="ECO:0007669"/>
    <property type="project" value="InterPro"/>
</dbReference>
<evidence type="ECO:0000313" key="10">
    <source>
        <dbReference type="Proteomes" id="UP000321337"/>
    </source>
</evidence>
<dbReference type="CDD" id="cd06261">
    <property type="entry name" value="TM_PBP2"/>
    <property type="match status" value="1"/>
</dbReference>
<feature type="domain" description="ABC transmembrane type-1" evidence="8">
    <location>
        <begin position="70"/>
        <end position="250"/>
    </location>
</feature>
<evidence type="ECO:0000256" key="5">
    <source>
        <dbReference type="ARBA" id="ARBA00022989"/>
    </source>
</evidence>
<proteinExistence type="inferred from homology"/>
<feature type="transmembrane region" description="Helical" evidence="7">
    <location>
        <begin position="118"/>
        <end position="146"/>
    </location>
</feature>
<keyword evidence="6 7" id="KW-0472">Membrane</keyword>
<keyword evidence="3" id="KW-1003">Cell membrane</keyword>